<dbReference type="PANTHER" id="PTHR20961:SF35">
    <property type="entry name" value="GLYCOSYLTRANSFERASE FAMILY 61 PROTEIN"/>
    <property type="match status" value="1"/>
</dbReference>
<keyword evidence="5" id="KW-1133">Transmembrane helix</keyword>
<evidence type="ECO:0000256" key="5">
    <source>
        <dbReference type="SAM" id="Phobius"/>
    </source>
</evidence>
<evidence type="ECO:0000256" key="2">
    <source>
        <dbReference type="ARBA" id="ARBA00022676"/>
    </source>
</evidence>
<reference evidence="7 8" key="1">
    <citation type="submission" date="2024-11" db="EMBL/GenBank/DDBJ databases">
        <title>Chromosome-level genome assembly of Eucalyptus globulus Labill. provides insights into its genome evolution.</title>
        <authorList>
            <person name="Li X."/>
        </authorList>
    </citation>
    <scope>NUCLEOTIDE SEQUENCE [LARGE SCALE GENOMIC DNA]</scope>
    <source>
        <strain evidence="7">CL2024</strain>
        <tissue evidence="7">Fresh tender leaves</tissue>
    </source>
</reference>
<evidence type="ECO:0000256" key="3">
    <source>
        <dbReference type="ARBA" id="ARBA00022679"/>
    </source>
</evidence>
<dbReference type="Pfam" id="PF04577">
    <property type="entry name" value="Glyco_transf_61"/>
    <property type="match status" value="1"/>
</dbReference>
<keyword evidence="8" id="KW-1185">Reference proteome</keyword>
<accession>A0ABD3K1E0</accession>
<keyword evidence="5" id="KW-0812">Transmembrane</keyword>
<dbReference type="AlphaFoldDB" id="A0ABD3K1E0"/>
<evidence type="ECO:0000313" key="8">
    <source>
        <dbReference type="Proteomes" id="UP001634007"/>
    </source>
</evidence>
<feature type="transmembrane region" description="Helical" evidence="5">
    <location>
        <begin position="21"/>
        <end position="39"/>
    </location>
</feature>
<dbReference type="PANTHER" id="PTHR20961">
    <property type="entry name" value="GLYCOSYLTRANSFERASE"/>
    <property type="match status" value="1"/>
</dbReference>
<dbReference type="Proteomes" id="UP001634007">
    <property type="component" value="Unassembled WGS sequence"/>
</dbReference>
<dbReference type="GO" id="GO:0000139">
    <property type="term" value="C:Golgi membrane"/>
    <property type="evidence" value="ECO:0007669"/>
    <property type="project" value="UniProtKB-SubCell"/>
</dbReference>
<name>A0ABD3K1E0_EUCGL</name>
<comment type="subcellular location">
    <subcellularLocation>
        <location evidence="1">Golgi apparatus membrane</location>
        <topology evidence="1">Single-pass type II membrane protein</topology>
    </subcellularLocation>
</comment>
<dbReference type="InterPro" id="IPR049625">
    <property type="entry name" value="Glyco_transf_61_cat"/>
</dbReference>
<evidence type="ECO:0000256" key="1">
    <source>
        <dbReference type="ARBA" id="ARBA00004323"/>
    </source>
</evidence>
<keyword evidence="3" id="KW-0808">Transferase</keyword>
<evidence type="ECO:0000259" key="6">
    <source>
        <dbReference type="Pfam" id="PF04577"/>
    </source>
</evidence>
<protein>
    <recommendedName>
        <fullName evidence="6">Glycosyltransferase 61 catalytic domain-containing protein</fullName>
    </recommendedName>
</protein>
<proteinExistence type="predicted"/>
<sequence length="483" mass="54857">MDLEKHSKVPTKRPKGCSCQSPTLVILFTLTPLLVLLLFRIQSFTFSTPSGSTSWEFFQKWTAITIDSTTDHSCSDRLGNLTAKLRESVTFLPLKDLRYADMEAAMSGNTWFMSSLSDTVEENEAEHLYFPSQGSKGRILCIKGRDSKDGSKNSYALAWPESLPESATLLEGLSFVSDTYYDYLNLWHGLYAVAPFVGWSMKNQCLKPTRWVLFHWGELRSKMGAWAQNLMRATYGDVAVEVFRGGGDGPYCFERAVVMRHNIENMGKKKRVQVSEQLRCKAREFCGINTSSKGNEVNERGELVVNMTLLMRRGSRSFKNASAVVNVFTRECERVDGCALSVVQSEDLSFCDQVRVMTYTDIVATPHGAQLTNMLFMEPGSRVMEFFPRGWLELAGIGRHAHRWTAELCGMIHEGTYWEPLGTKDCPNPHQDLDCFLFYKDGQVGHNETFFAEWTRDVLSRVRESKLEEAKKRLQPKRTTCIC</sequence>
<keyword evidence="4" id="KW-0325">Glycoprotein</keyword>
<evidence type="ECO:0000313" key="7">
    <source>
        <dbReference type="EMBL" id="KAL3733082.1"/>
    </source>
</evidence>
<dbReference type="GO" id="GO:0016763">
    <property type="term" value="F:pentosyltransferase activity"/>
    <property type="evidence" value="ECO:0007669"/>
    <property type="project" value="UniProtKB-ARBA"/>
</dbReference>
<evidence type="ECO:0000256" key="4">
    <source>
        <dbReference type="ARBA" id="ARBA00023180"/>
    </source>
</evidence>
<comment type="caution">
    <text evidence="7">The sequence shown here is derived from an EMBL/GenBank/DDBJ whole genome shotgun (WGS) entry which is preliminary data.</text>
</comment>
<dbReference type="EMBL" id="JBJKBG010000006">
    <property type="protein sequence ID" value="KAL3733082.1"/>
    <property type="molecule type" value="Genomic_DNA"/>
</dbReference>
<keyword evidence="5" id="KW-0472">Membrane</keyword>
<dbReference type="InterPro" id="IPR007657">
    <property type="entry name" value="Glycosyltransferase_61"/>
</dbReference>
<gene>
    <name evidence="7" type="ORF">ACJRO7_022583</name>
</gene>
<keyword evidence="2" id="KW-0328">Glycosyltransferase</keyword>
<organism evidence="7 8">
    <name type="scientific">Eucalyptus globulus</name>
    <name type="common">Tasmanian blue gum</name>
    <dbReference type="NCBI Taxonomy" id="34317"/>
    <lineage>
        <taxon>Eukaryota</taxon>
        <taxon>Viridiplantae</taxon>
        <taxon>Streptophyta</taxon>
        <taxon>Embryophyta</taxon>
        <taxon>Tracheophyta</taxon>
        <taxon>Spermatophyta</taxon>
        <taxon>Magnoliopsida</taxon>
        <taxon>eudicotyledons</taxon>
        <taxon>Gunneridae</taxon>
        <taxon>Pentapetalae</taxon>
        <taxon>rosids</taxon>
        <taxon>malvids</taxon>
        <taxon>Myrtales</taxon>
        <taxon>Myrtaceae</taxon>
        <taxon>Myrtoideae</taxon>
        <taxon>Eucalypteae</taxon>
        <taxon>Eucalyptus</taxon>
    </lineage>
</organism>
<feature type="domain" description="Glycosyltransferase 61 catalytic" evidence="6">
    <location>
        <begin position="309"/>
        <end position="384"/>
    </location>
</feature>